<sequence length="516" mass="56691">MPLPKLFTSPERRKEKRRQELKRSISSPIETGNEHFNTPSLAGRRNQEAFPVPPTIPSTSPVANAPGVITLGQITSTLPPPRPELERSPTSPPAFEDISPIIPSTGPLASPPAPRRQRPAQPAPFPGVGLPAAPNAYRGQHGRSDSAPSTSTSSSAPVTAGPSRQTRLPVRPRAPSSASTSADADARQAQAILAELAAQRAARARLDADVAAWKAQQKSGVLDEIEDYYRSPEQVERRKGKQAEEAWEAEGRELDRRIEELKARLAVQAVEQEEAWKSKGLVRREGSDKYLKGLDPVIPSMILEDEDLVPGRPALEEEETEFEDDEEEAVESPSSTYSTHQGGERTRPESTGSDCTYIDPEPMTPLRPFFSAPREGPVTYPVVTPGLSSLRPVPLQRSQTEPVFASDQPQHARVPSALLPPVPDRPLDDRAPLSPLEQPTTPWPTLMPVVQPAQAGRASTADRSVRGERRPRLPEWEETRRLPEEHRAAQAEENPGRYRKGMPWKFAEDGKGKQPR</sequence>
<dbReference type="Proteomes" id="UP000809789">
    <property type="component" value="Unassembled WGS sequence"/>
</dbReference>
<keyword evidence="3" id="KW-1185">Reference proteome</keyword>
<dbReference type="OrthoDB" id="10662253at2759"/>
<gene>
    <name evidence="2" type="ORF">KVT40_003803</name>
</gene>
<evidence type="ECO:0000256" key="1">
    <source>
        <dbReference type="SAM" id="MobiDB-lite"/>
    </source>
</evidence>
<comment type="caution">
    <text evidence="2">The sequence shown here is derived from an EMBL/GenBank/DDBJ whole genome shotgun (WGS) entry which is preliminary data.</text>
</comment>
<feature type="region of interest" description="Disordered" evidence="1">
    <location>
        <begin position="387"/>
        <end position="516"/>
    </location>
</feature>
<organism evidence="2 3">
    <name type="scientific">Elsinoe batatas</name>
    <dbReference type="NCBI Taxonomy" id="2601811"/>
    <lineage>
        <taxon>Eukaryota</taxon>
        <taxon>Fungi</taxon>
        <taxon>Dikarya</taxon>
        <taxon>Ascomycota</taxon>
        <taxon>Pezizomycotina</taxon>
        <taxon>Dothideomycetes</taxon>
        <taxon>Dothideomycetidae</taxon>
        <taxon>Myriangiales</taxon>
        <taxon>Elsinoaceae</taxon>
        <taxon>Elsinoe</taxon>
    </lineage>
</organism>
<feature type="compositionally biased region" description="Basic and acidic residues" evidence="1">
    <location>
        <begin position="506"/>
        <end position="516"/>
    </location>
</feature>
<feature type="region of interest" description="Disordered" evidence="1">
    <location>
        <begin position="303"/>
        <end position="372"/>
    </location>
</feature>
<feature type="compositionally biased region" description="Low complexity" evidence="1">
    <location>
        <begin position="145"/>
        <end position="163"/>
    </location>
</feature>
<evidence type="ECO:0000313" key="2">
    <source>
        <dbReference type="EMBL" id="KAG8627930.1"/>
    </source>
</evidence>
<feature type="region of interest" description="Disordered" evidence="1">
    <location>
        <begin position="1"/>
        <end position="186"/>
    </location>
</feature>
<reference evidence="2" key="1">
    <citation type="submission" date="2021-07" db="EMBL/GenBank/DDBJ databases">
        <title>Elsinoe batatas strain:CRI-CJ2 Genome sequencing and assembly.</title>
        <authorList>
            <person name="Huang L."/>
        </authorList>
    </citation>
    <scope>NUCLEOTIDE SEQUENCE</scope>
    <source>
        <strain evidence="2">CRI-CJ2</strain>
    </source>
</reference>
<feature type="compositionally biased region" description="Acidic residues" evidence="1">
    <location>
        <begin position="316"/>
        <end position="330"/>
    </location>
</feature>
<feature type="compositionally biased region" description="Basic and acidic residues" evidence="1">
    <location>
        <begin position="10"/>
        <end position="23"/>
    </location>
</feature>
<feature type="compositionally biased region" description="Polar residues" evidence="1">
    <location>
        <begin position="24"/>
        <end position="40"/>
    </location>
</feature>
<accession>A0A8K0PDD2</accession>
<name>A0A8K0PDD2_9PEZI</name>
<feature type="compositionally biased region" description="Polar residues" evidence="1">
    <location>
        <begin position="332"/>
        <end position="341"/>
    </location>
</feature>
<protein>
    <submittedName>
        <fullName evidence="2">Uncharacterized protein</fullName>
    </submittedName>
</protein>
<dbReference type="AlphaFoldDB" id="A0A8K0PDD2"/>
<feature type="compositionally biased region" description="Low complexity" evidence="1">
    <location>
        <begin position="173"/>
        <end position="186"/>
    </location>
</feature>
<proteinExistence type="predicted"/>
<feature type="compositionally biased region" description="Basic and acidic residues" evidence="1">
    <location>
        <begin position="463"/>
        <end position="496"/>
    </location>
</feature>
<dbReference type="EMBL" id="JAESVG020000004">
    <property type="protein sequence ID" value="KAG8627930.1"/>
    <property type="molecule type" value="Genomic_DNA"/>
</dbReference>
<evidence type="ECO:0000313" key="3">
    <source>
        <dbReference type="Proteomes" id="UP000809789"/>
    </source>
</evidence>